<dbReference type="EMBL" id="PKPP01001836">
    <property type="protein sequence ID" value="PWA79599.1"/>
    <property type="molecule type" value="Genomic_DNA"/>
</dbReference>
<protein>
    <submittedName>
        <fullName evidence="7">General substrate transporter</fullName>
    </submittedName>
</protein>
<evidence type="ECO:0000313" key="8">
    <source>
        <dbReference type="Proteomes" id="UP000245207"/>
    </source>
</evidence>
<reference evidence="7 8" key="1">
    <citation type="journal article" date="2018" name="Mol. Plant">
        <title>The genome of Artemisia annua provides insight into the evolution of Asteraceae family and artemisinin biosynthesis.</title>
        <authorList>
            <person name="Shen Q."/>
            <person name="Zhang L."/>
            <person name="Liao Z."/>
            <person name="Wang S."/>
            <person name="Yan T."/>
            <person name="Shi P."/>
            <person name="Liu M."/>
            <person name="Fu X."/>
            <person name="Pan Q."/>
            <person name="Wang Y."/>
            <person name="Lv Z."/>
            <person name="Lu X."/>
            <person name="Zhang F."/>
            <person name="Jiang W."/>
            <person name="Ma Y."/>
            <person name="Chen M."/>
            <person name="Hao X."/>
            <person name="Li L."/>
            <person name="Tang Y."/>
            <person name="Lv G."/>
            <person name="Zhou Y."/>
            <person name="Sun X."/>
            <person name="Brodelius P.E."/>
            <person name="Rose J.K.C."/>
            <person name="Tang K."/>
        </authorList>
    </citation>
    <scope>NUCLEOTIDE SEQUENCE [LARGE SCALE GENOMIC DNA]</scope>
    <source>
        <strain evidence="8">cv. Huhao1</strain>
        <tissue evidence="7">Leaf</tissue>
    </source>
</reference>
<keyword evidence="4" id="KW-1133">Transmembrane helix</keyword>
<dbReference type="Gene3D" id="3.30.930.10">
    <property type="entry name" value="Bira Bifunctional Protein, Domain 2"/>
    <property type="match status" value="1"/>
</dbReference>
<keyword evidence="2" id="KW-0813">Transport</keyword>
<dbReference type="GO" id="GO:0016020">
    <property type="term" value="C:membrane"/>
    <property type="evidence" value="ECO:0007669"/>
    <property type="project" value="UniProtKB-SubCell"/>
</dbReference>
<dbReference type="Proteomes" id="UP000245207">
    <property type="component" value="Unassembled WGS sequence"/>
</dbReference>
<sequence>MGDQGYTYTLDEAISTIGFGNFQLIVLAYAGLGWVAEEAMEMMLLSYAGPAIQPEWGLFSSEESLISTVAFFDDSQLSNCSIWVLCFWSSNPNVALQAKKTWELSTLNKIVQLTEEGSDHTISCRCPHCPNSFGHSLVLQFVMWFIHDLPYNKVEKKRFQHGSCALTKKFYTILNRKDDKSTAVIIGNPYSTEFEAVRRSLMAGILKTVSHNKDSCTIKDIRKNLKSDRLLSTEALGAFLPIQLQLFIAPVWPITVKKT</sequence>
<dbReference type="InterPro" id="IPR041616">
    <property type="entry name" value="PheRS_beta_core"/>
</dbReference>
<keyword evidence="3" id="KW-0812">Transmembrane</keyword>
<dbReference type="PANTHER" id="PTHR23511">
    <property type="entry name" value="SYNAPTIC VESICLE GLYCOPROTEIN 2"/>
    <property type="match status" value="1"/>
</dbReference>
<gene>
    <name evidence="7" type="ORF">CTI12_AA205240</name>
</gene>
<evidence type="ECO:0000256" key="4">
    <source>
        <dbReference type="ARBA" id="ARBA00022989"/>
    </source>
</evidence>
<evidence type="ECO:0000256" key="2">
    <source>
        <dbReference type="ARBA" id="ARBA00022448"/>
    </source>
</evidence>
<comment type="subcellular location">
    <subcellularLocation>
        <location evidence="1">Membrane</location>
        <topology evidence="1">Multi-pass membrane protein</topology>
    </subcellularLocation>
</comment>
<dbReference type="OrthoDB" id="4139357at2759"/>
<dbReference type="InterPro" id="IPR045864">
    <property type="entry name" value="aa-tRNA-synth_II/BPL/LPL"/>
</dbReference>
<feature type="domain" description="Phenylalanyl tRNA synthetase beta chain core" evidence="6">
    <location>
        <begin position="170"/>
        <end position="214"/>
    </location>
</feature>
<keyword evidence="8" id="KW-1185">Reference proteome</keyword>
<name>A0A2U1P1G9_ARTAN</name>
<evidence type="ECO:0000313" key="7">
    <source>
        <dbReference type="EMBL" id="PWA79599.1"/>
    </source>
</evidence>
<comment type="caution">
    <text evidence="7">The sequence shown here is derived from an EMBL/GenBank/DDBJ whole genome shotgun (WGS) entry which is preliminary data.</text>
</comment>
<proteinExistence type="predicted"/>
<dbReference type="AlphaFoldDB" id="A0A2U1P1G9"/>
<organism evidence="7 8">
    <name type="scientific">Artemisia annua</name>
    <name type="common">Sweet wormwood</name>
    <dbReference type="NCBI Taxonomy" id="35608"/>
    <lineage>
        <taxon>Eukaryota</taxon>
        <taxon>Viridiplantae</taxon>
        <taxon>Streptophyta</taxon>
        <taxon>Embryophyta</taxon>
        <taxon>Tracheophyta</taxon>
        <taxon>Spermatophyta</taxon>
        <taxon>Magnoliopsida</taxon>
        <taxon>eudicotyledons</taxon>
        <taxon>Gunneridae</taxon>
        <taxon>Pentapetalae</taxon>
        <taxon>asterids</taxon>
        <taxon>campanulids</taxon>
        <taxon>Asterales</taxon>
        <taxon>Asteraceae</taxon>
        <taxon>Asteroideae</taxon>
        <taxon>Anthemideae</taxon>
        <taxon>Artemisiinae</taxon>
        <taxon>Artemisia</taxon>
    </lineage>
</organism>
<accession>A0A2U1P1G9</accession>
<evidence type="ECO:0000256" key="3">
    <source>
        <dbReference type="ARBA" id="ARBA00022692"/>
    </source>
</evidence>
<dbReference type="PANTHER" id="PTHR23511:SF5">
    <property type="entry name" value="MAJOR FACILITATOR-TYPE TRANSPORTER HXNZ-RELATED"/>
    <property type="match status" value="1"/>
</dbReference>
<evidence type="ECO:0000256" key="1">
    <source>
        <dbReference type="ARBA" id="ARBA00004141"/>
    </source>
</evidence>
<dbReference type="Pfam" id="PF17759">
    <property type="entry name" value="tRNA_synthFbeta"/>
    <property type="match status" value="1"/>
</dbReference>
<evidence type="ECO:0000256" key="5">
    <source>
        <dbReference type="ARBA" id="ARBA00023136"/>
    </source>
</evidence>
<evidence type="ECO:0000259" key="6">
    <source>
        <dbReference type="Pfam" id="PF17759"/>
    </source>
</evidence>
<keyword evidence="5" id="KW-0472">Membrane</keyword>